<feature type="region of interest" description="Disordered" evidence="4">
    <location>
        <begin position="897"/>
        <end position="951"/>
    </location>
</feature>
<evidence type="ECO:0000313" key="6">
    <source>
        <dbReference type="Proteomes" id="UP000695562"/>
    </source>
</evidence>
<feature type="compositionally biased region" description="Basic and acidic residues" evidence="4">
    <location>
        <begin position="1113"/>
        <end position="1125"/>
    </location>
</feature>
<proteinExistence type="inferred from homology"/>
<dbReference type="OrthoDB" id="21211at2759"/>
<dbReference type="InterPro" id="IPR012937">
    <property type="entry name" value="TET5"/>
</dbReference>
<feature type="compositionally biased region" description="Low complexity" evidence="4">
    <location>
        <begin position="730"/>
        <end position="757"/>
    </location>
</feature>
<evidence type="ECO:0000256" key="2">
    <source>
        <dbReference type="ARBA" id="ARBA00022679"/>
    </source>
</evidence>
<evidence type="ECO:0000313" key="5">
    <source>
        <dbReference type="EMBL" id="KAF2073827.1"/>
    </source>
</evidence>
<feature type="region of interest" description="Disordered" evidence="4">
    <location>
        <begin position="789"/>
        <end position="871"/>
    </location>
</feature>
<feature type="region of interest" description="Disordered" evidence="4">
    <location>
        <begin position="1"/>
        <end position="67"/>
    </location>
</feature>
<feature type="region of interest" description="Disordered" evidence="4">
    <location>
        <begin position="90"/>
        <end position="115"/>
    </location>
</feature>
<feature type="compositionally biased region" description="Low complexity" evidence="4">
    <location>
        <begin position="22"/>
        <end position="39"/>
    </location>
</feature>
<name>A0A8J4PVT7_9MYCE</name>
<feature type="compositionally biased region" description="Polar residues" evidence="4">
    <location>
        <begin position="861"/>
        <end position="871"/>
    </location>
</feature>
<feature type="compositionally biased region" description="Low complexity" evidence="4">
    <location>
        <begin position="147"/>
        <end position="206"/>
    </location>
</feature>
<dbReference type="GO" id="GO:1990817">
    <property type="term" value="F:poly(A) RNA polymerase activity"/>
    <property type="evidence" value="ECO:0007669"/>
    <property type="project" value="UniProtKB-EC"/>
</dbReference>
<comment type="catalytic activity">
    <reaction evidence="3">
        <text>RNA(n) + ATP = RNA(n)-3'-adenine ribonucleotide + diphosphate</text>
        <dbReference type="Rhea" id="RHEA:11332"/>
        <dbReference type="Rhea" id="RHEA-COMP:14527"/>
        <dbReference type="Rhea" id="RHEA-COMP:17347"/>
        <dbReference type="ChEBI" id="CHEBI:30616"/>
        <dbReference type="ChEBI" id="CHEBI:33019"/>
        <dbReference type="ChEBI" id="CHEBI:140395"/>
        <dbReference type="ChEBI" id="CHEBI:173115"/>
        <dbReference type="EC" id="2.7.7.19"/>
    </reaction>
    <physiologicalReaction direction="left-to-right" evidence="3">
        <dbReference type="Rhea" id="RHEA:11333"/>
    </physiologicalReaction>
</comment>
<feature type="region of interest" description="Disordered" evidence="4">
    <location>
        <begin position="1113"/>
        <end position="1161"/>
    </location>
</feature>
<protein>
    <submittedName>
        <fullName evidence="5">Uncharacterized protein</fullName>
    </submittedName>
</protein>
<feature type="region of interest" description="Disordered" evidence="4">
    <location>
        <begin position="400"/>
        <end position="432"/>
    </location>
</feature>
<feature type="compositionally biased region" description="Low complexity" evidence="4">
    <location>
        <begin position="474"/>
        <end position="487"/>
    </location>
</feature>
<evidence type="ECO:0000256" key="1">
    <source>
        <dbReference type="ARBA" id="ARBA00007631"/>
    </source>
</evidence>
<feature type="compositionally biased region" description="Low complexity" evidence="4">
    <location>
        <begin position="1126"/>
        <end position="1151"/>
    </location>
</feature>
<feature type="compositionally biased region" description="Low complexity" evidence="4">
    <location>
        <begin position="400"/>
        <end position="431"/>
    </location>
</feature>
<feature type="region of interest" description="Disordered" evidence="4">
    <location>
        <begin position="147"/>
        <end position="255"/>
    </location>
</feature>
<comment type="similarity">
    <text evidence="1">Belongs to the TENT family.</text>
</comment>
<gene>
    <name evidence="5" type="ORF">CYY_004854</name>
</gene>
<dbReference type="Proteomes" id="UP000695562">
    <property type="component" value="Unassembled WGS sequence"/>
</dbReference>
<dbReference type="Pfam" id="PF07984">
    <property type="entry name" value="NTP_transf_7"/>
    <property type="match status" value="2"/>
</dbReference>
<dbReference type="EMBL" id="AJWJ01000180">
    <property type="protein sequence ID" value="KAF2073827.1"/>
    <property type="molecule type" value="Genomic_DNA"/>
</dbReference>
<evidence type="ECO:0000256" key="3">
    <source>
        <dbReference type="ARBA" id="ARBA00047933"/>
    </source>
</evidence>
<feature type="region of interest" description="Disordered" evidence="4">
    <location>
        <begin position="618"/>
        <end position="759"/>
    </location>
</feature>
<feature type="compositionally biased region" description="Low complexity" evidence="4">
    <location>
        <begin position="221"/>
        <end position="247"/>
    </location>
</feature>
<evidence type="ECO:0000256" key="4">
    <source>
        <dbReference type="SAM" id="MobiDB-lite"/>
    </source>
</evidence>
<feature type="compositionally biased region" description="Low complexity" evidence="4">
    <location>
        <begin position="692"/>
        <end position="702"/>
    </location>
</feature>
<dbReference type="GO" id="GO:0048255">
    <property type="term" value="P:mRNA stabilization"/>
    <property type="evidence" value="ECO:0007669"/>
    <property type="project" value="TreeGrafter"/>
</dbReference>
<feature type="region of interest" description="Disordered" evidence="4">
    <location>
        <begin position="474"/>
        <end position="530"/>
    </location>
</feature>
<feature type="compositionally biased region" description="Low complexity" evidence="4">
    <location>
        <begin position="628"/>
        <end position="667"/>
    </location>
</feature>
<keyword evidence="6" id="KW-1185">Reference proteome</keyword>
<keyword evidence="2" id="KW-0808">Transferase</keyword>
<dbReference type="AlphaFoldDB" id="A0A8J4PVT7"/>
<dbReference type="GO" id="GO:0003723">
    <property type="term" value="F:RNA binding"/>
    <property type="evidence" value="ECO:0007669"/>
    <property type="project" value="TreeGrafter"/>
</dbReference>
<feature type="compositionally biased region" description="Low complexity" evidence="4">
    <location>
        <begin position="917"/>
        <end position="951"/>
    </location>
</feature>
<reference evidence="5" key="1">
    <citation type="submission" date="2020-01" db="EMBL/GenBank/DDBJ databases">
        <title>Development of genomics and gene disruption for Polysphondylium violaceum indicates a role for the polyketide synthase stlB in stalk morphogenesis.</title>
        <authorList>
            <person name="Narita B."/>
            <person name="Kawabe Y."/>
            <person name="Kin K."/>
            <person name="Saito T."/>
            <person name="Gibbs R."/>
            <person name="Kuspa A."/>
            <person name="Muzny D."/>
            <person name="Queller D."/>
            <person name="Richards S."/>
            <person name="Strassman J."/>
            <person name="Sucgang R."/>
            <person name="Worley K."/>
            <person name="Schaap P."/>
        </authorList>
    </citation>
    <scope>NUCLEOTIDE SEQUENCE</scope>
    <source>
        <strain evidence="5">QSvi11</strain>
    </source>
</reference>
<sequence length="1208" mass="132020">MEIDKEFSEEQVLNIVDGEKASSSTSNHSSSNTDNINNSVCKDRGGLDVSGSSTPPNNQQQMQQSQELKIEEYLTEKTNHLSLSSSSVVSTVSNDSSSSSSATTPSTSTRSSPTSFLATDHSYIKQQPSSQPPQPLMSEVILYNNSISNNSNNNNSSGNSNSNSSSGSSTSGNSNSSGRNNSSVVNNNNNNNNNNGRKGNNRNSRSPVTPPISNKSKDKSNGNGSNNNSPILQQQQQQQQSPQQNSSSKKKPNNCKNVAFGILSKERIMLLMKILQQKNPITSMDQKITIFLSIEEILGLILAELKKRDIPLAKLGIRLVGSTASMIVSSNSKDRNVEDFNDIDLCLYLSCSKKNTFSIILDLEETVIANEVYRQTGIIISKKEVFDNFFKERVKVFNYSNGNNNSNNNNNNNNKSTSSSPSPFTTPSSSPLVEPHTLASLISNSSSLLPLPLPTSNSSTPTINLGTPSILGVSSIPSSPSSTNTSLPHPPSITLPTHLSIPTLSSPKSAPTTPTSSSSSPSNPFDPLKPKSTLEDDWSLISIGGHGENSRNIDIKFIRKIHRAYAFSLDSFHIILDPLSDLFKKSLPTEYTKEGGMEKNGLFNFPYNYLGFTGFGKDKQDKENSNGPTPTTTNTTTATTTTTTTTSSSSSSSSSSLSPTKTIITITEAEKETTSIIESESGSENEEDRQETSSNSSSTSSNLINENQQLRIIPTLDLSKSIEDTTPRKSSTSSSSSSSSSSLDSPHSLSSSDDSTTITNDQQQPLTLQVESSSTDSSPLTFALSPVLITNSNDNSSNDNSSNDNNSNDNNSGDNNNNNNNNTNESDDCPKQENEFPPLSLDAKKKNRKQQCEEFPPLLSPTHTSVKNSNDGFQINSNSIWNQNFVEKLRSPPIIPLIKPSNDNEPLKQLSLDNIDDSSNNNNNNENNSAPIDSNNNNNNNSSNNNNSGENSEVYNIVQQYMNPSSNKNFRVKHFNIQVISIFGNFYAAKSDLDANRISTMEPKQIRRGIFRYCHELAKGRTTIDSSYFDRVFRESFFNQDLMKPSEFQMTLIKYIRKHKGIALRFLKHLETLLIQPLKNQPHNGLSPLLNTNCNGVPCLSSCNNRNVFCNNSDKDNSTDKEKDNNNNSESIISNSTTPSGSTNPSPASSPLLFDPSSPTSMQTTPNSFEAFYFDYLNIISYLKSKLLSDDFDTVCFGRKETVPISNK</sequence>
<dbReference type="PANTHER" id="PTHR12974">
    <property type="entry name" value="PRION-LIKE- Q/N-RICH -DOMAIN-BEARING PROTEIN PROTEIN 44"/>
    <property type="match status" value="1"/>
</dbReference>
<feature type="compositionally biased region" description="Low complexity" evidence="4">
    <location>
        <begin position="791"/>
        <end position="824"/>
    </location>
</feature>
<dbReference type="PANTHER" id="PTHR12974:SF36">
    <property type="entry name" value="POLYNUCLEOTIDE ADENYLYLTRANSFERASE"/>
    <property type="match status" value="1"/>
</dbReference>
<feature type="compositionally biased region" description="Low complexity" evidence="4">
    <location>
        <begin position="502"/>
        <end position="523"/>
    </location>
</feature>
<organism evidence="5 6">
    <name type="scientific">Polysphondylium violaceum</name>
    <dbReference type="NCBI Taxonomy" id="133409"/>
    <lineage>
        <taxon>Eukaryota</taxon>
        <taxon>Amoebozoa</taxon>
        <taxon>Evosea</taxon>
        <taxon>Eumycetozoa</taxon>
        <taxon>Dictyostelia</taxon>
        <taxon>Dictyosteliales</taxon>
        <taxon>Dictyosteliaceae</taxon>
        <taxon>Polysphondylium</taxon>
    </lineage>
</organism>
<accession>A0A8J4PVT7</accession>
<comment type="caution">
    <text evidence="5">The sequence shown here is derived from an EMBL/GenBank/DDBJ whole genome shotgun (WGS) entry which is preliminary data.</text>
</comment>